<evidence type="ECO:0000313" key="3">
    <source>
        <dbReference type="Proteomes" id="UP001166291"/>
    </source>
</evidence>
<dbReference type="InterPro" id="IPR007047">
    <property type="entry name" value="Flp_Fap"/>
</dbReference>
<sequence length="65" mass="6929">MLNKITSKLNNLKKDESGASAIEYSVMAALLVIIIVYGISLLGGGEDGTKGIEKAFTNVQTELEK</sequence>
<dbReference type="EMBL" id="JAHWDQ010000001">
    <property type="protein sequence ID" value="MBW2939481.1"/>
    <property type="molecule type" value="Genomic_DNA"/>
</dbReference>
<feature type="transmembrane region" description="Helical" evidence="1">
    <location>
        <begin position="21"/>
        <end position="40"/>
    </location>
</feature>
<dbReference type="Pfam" id="PF04964">
    <property type="entry name" value="Flp_Fap"/>
    <property type="match status" value="1"/>
</dbReference>
<keyword evidence="1" id="KW-1133">Transmembrane helix</keyword>
<protein>
    <submittedName>
        <fullName evidence="2">Flp family type IVb pilin</fullName>
    </submittedName>
</protein>
<organism evidence="2 3">
    <name type="scientific">Zhongshania aquimaris</name>
    <dbReference type="NCBI Taxonomy" id="2857107"/>
    <lineage>
        <taxon>Bacteria</taxon>
        <taxon>Pseudomonadati</taxon>
        <taxon>Pseudomonadota</taxon>
        <taxon>Gammaproteobacteria</taxon>
        <taxon>Cellvibrionales</taxon>
        <taxon>Spongiibacteraceae</taxon>
        <taxon>Zhongshania</taxon>
    </lineage>
</organism>
<comment type="caution">
    <text evidence="2">The sequence shown here is derived from an EMBL/GenBank/DDBJ whole genome shotgun (WGS) entry which is preliminary data.</text>
</comment>
<dbReference type="Proteomes" id="UP001166291">
    <property type="component" value="Unassembled WGS sequence"/>
</dbReference>
<accession>A0ABS6VMF3</accession>
<keyword evidence="1" id="KW-0812">Transmembrane</keyword>
<keyword evidence="3" id="KW-1185">Reference proteome</keyword>
<reference evidence="2" key="1">
    <citation type="submission" date="2021-07" db="EMBL/GenBank/DDBJ databases">
        <title>Zhongshania sp. CAU 1632 isolated from seawater.</title>
        <authorList>
            <person name="Kim W."/>
        </authorList>
    </citation>
    <scope>NUCLEOTIDE SEQUENCE</scope>
    <source>
        <strain evidence="2">CAU 1632</strain>
    </source>
</reference>
<gene>
    <name evidence="2" type="ORF">KXJ70_01745</name>
</gene>
<keyword evidence="1" id="KW-0472">Membrane</keyword>
<name>A0ABS6VMF3_9GAMM</name>
<dbReference type="RefSeq" id="WP_219041735.1">
    <property type="nucleotide sequence ID" value="NZ_JAHWDQ010000001.1"/>
</dbReference>
<evidence type="ECO:0000256" key="1">
    <source>
        <dbReference type="SAM" id="Phobius"/>
    </source>
</evidence>
<evidence type="ECO:0000313" key="2">
    <source>
        <dbReference type="EMBL" id="MBW2939481.1"/>
    </source>
</evidence>
<proteinExistence type="predicted"/>